<name>A0ACC0WUP9_9STRA</name>
<evidence type="ECO:0000313" key="1">
    <source>
        <dbReference type="EMBL" id="KAI9921823.1"/>
    </source>
</evidence>
<sequence>MQDEHMKYPIELVKVKSHRAEREKVLLPREAELEAAKRLIKNRNYYDRKACSEFVKRGWTRVEWSSKSLKRSRPKGKEINWEQDTLERIPALKEIQKKIGRQPQTKSSSGSNKCEPFVGVKDGEVRAALHQEGCLDSGSAGDSVCYSVW</sequence>
<organism evidence="1 2">
    <name type="scientific">Peronosclerospora sorghi</name>
    <dbReference type="NCBI Taxonomy" id="230839"/>
    <lineage>
        <taxon>Eukaryota</taxon>
        <taxon>Sar</taxon>
        <taxon>Stramenopiles</taxon>
        <taxon>Oomycota</taxon>
        <taxon>Peronosporomycetes</taxon>
        <taxon>Peronosporales</taxon>
        <taxon>Peronosporaceae</taxon>
        <taxon>Peronosclerospora</taxon>
    </lineage>
</organism>
<gene>
    <name evidence="1" type="ORF">PsorP6_002726</name>
</gene>
<reference evidence="1 2" key="1">
    <citation type="journal article" date="2022" name="bioRxiv">
        <title>The genome of the oomycete Peronosclerospora sorghi, a cosmopolitan pathogen of maize and sorghum, is inflated with dispersed pseudogenes.</title>
        <authorList>
            <person name="Fletcher K."/>
            <person name="Martin F."/>
            <person name="Isakeit T."/>
            <person name="Cavanaugh K."/>
            <person name="Magill C."/>
            <person name="Michelmore R."/>
        </authorList>
    </citation>
    <scope>NUCLEOTIDE SEQUENCE [LARGE SCALE GENOMIC DNA]</scope>
    <source>
        <strain evidence="1">P6</strain>
    </source>
</reference>
<dbReference type="EMBL" id="CM047580">
    <property type="protein sequence ID" value="KAI9921823.1"/>
    <property type="molecule type" value="Genomic_DNA"/>
</dbReference>
<accession>A0ACC0WUP9</accession>
<dbReference type="Proteomes" id="UP001163321">
    <property type="component" value="Chromosome 1"/>
</dbReference>
<evidence type="ECO:0000313" key="2">
    <source>
        <dbReference type="Proteomes" id="UP001163321"/>
    </source>
</evidence>
<proteinExistence type="predicted"/>
<keyword evidence="2" id="KW-1185">Reference proteome</keyword>
<comment type="caution">
    <text evidence="1">The sequence shown here is derived from an EMBL/GenBank/DDBJ whole genome shotgun (WGS) entry which is preliminary data.</text>
</comment>
<protein>
    <submittedName>
        <fullName evidence="1">Uncharacterized protein</fullName>
    </submittedName>
</protein>